<dbReference type="SUPFAM" id="SSF46785">
    <property type="entry name" value="Winged helix' DNA-binding domain"/>
    <property type="match status" value="1"/>
</dbReference>
<evidence type="ECO:0000256" key="1">
    <source>
        <dbReference type="ARBA" id="ARBA00009834"/>
    </source>
</evidence>
<gene>
    <name evidence="2" type="ORF">IL334_005983</name>
</gene>
<comment type="similarity">
    <text evidence="1">Belongs to the SNF8 family.</text>
</comment>
<protein>
    <submittedName>
        <fullName evidence="2">Uncharacterized protein</fullName>
    </submittedName>
</protein>
<dbReference type="RefSeq" id="XP_062793740.1">
    <property type="nucleotide sequence ID" value="XM_062937689.1"/>
</dbReference>
<dbReference type="Gene3D" id="6.10.140.180">
    <property type="match status" value="1"/>
</dbReference>
<accession>A0ABZ1D583</accession>
<dbReference type="InterPro" id="IPR036390">
    <property type="entry name" value="WH_DNA-bd_sf"/>
</dbReference>
<evidence type="ECO:0000313" key="3">
    <source>
        <dbReference type="Proteomes" id="UP001329825"/>
    </source>
</evidence>
<name>A0ABZ1D583_9TREE</name>
<dbReference type="Proteomes" id="UP001329825">
    <property type="component" value="Chromosome 8"/>
</dbReference>
<dbReference type="PANTHER" id="PTHR12806:SF0">
    <property type="entry name" value="VACUOLAR-SORTING PROTEIN SNF8"/>
    <property type="match status" value="1"/>
</dbReference>
<dbReference type="PANTHER" id="PTHR12806">
    <property type="entry name" value="EAP30 SUBUNIT OF ELL COMPLEX"/>
    <property type="match status" value="1"/>
</dbReference>
<dbReference type="InterPro" id="IPR016689">
    <property type="entry name" value="ESCRT-2_cplx_Snf8"/>
</dbReference>
<sequence length="286" mass="31328">MRKGPGLSALSRHSAYSNSYSTLSTTISSSQLTSLQESLESFRDTLLEFSIKHRHDIRKDPAFRHQFQKMCAALGIDPLAASASASGSGSGSGSSKNGFWGMIGMSEWEYELSVQLVDICVSTRSKNGGMISINELITKIEYLRSGGKAKKKSISNDEVIVGGVTDEDIIRSIEILEPLCKYTIHKIGSTKYIRTIPKSLDVDQSVLLAIAASNKGKLISNEHIKVRTGWSSDRIILVLEDSVMREGLGWVDGQSPSDSEMNIWNTDGGRGNIWIIAATDFEDVFE</sequence>
<dbReference type="Gene3D" id="1.10.10.10">
    <property type="entry name" value="Winged helix-like DNA-binding domain superfamily/Winged helix DNA-binding domain"/>
    <property type="match status" value="2"/>
</dbReference>
<organism evidence="2 3">
    <name type="scientific">Kwoniella shivajii</name>
    <dbReference type="NCBI Taxonomy" id="564305"/>
    <lineage>
        <taxon>Eukaryota</taxon>
        <taxon>Fungi</taxon>
        <taxon>Dikarya</taxon>
        <taxon>Basidiomycota</taxon>
        <taxon>Agaricomycotina</taxon>
        <taxon>Tremellomycetes</taxon>
        <taxon>Tremellales</taxon>
        <taxon>Cryptococcaceae</taxon>
        <taxon>Kwoniella</taxon>
    </lineage>
</organism>
<dbReference type="EMBL" id="CP141888">
    <property type="protein sequence ID" value="WRT69001.1"/>
    <property type="molecule type" value="Genomic_DNA"/>
</dbReference>
<keyword evidence="3" id="KW-1185">Reference proteome</keyword>
<reference evidence="2 3" key="1">
    <citation type="submission" date="2024-01" db="EMBL/GenBank/DDBJ databases">
        <title>Comparative genomics of Cryptococcus and Kwoniella reveals pathogenesis evolution and contrasting modes of karyotype evolution via chromosome fusion or intercentromeric recombination.</title>
        <authorList>
            <person name="Coelho M.A."/>
            <person name="David-Palma M."/>
            <person name="Shea T."/>
            <person name="Bowers K."/>
            <person name="McGinley-Smith S."/>
            <person name="Mohammad A.W."/>
            <person name="Gnirke A."/>
            <person name="Yurkov A.M."/>
            <person name="Nowrousian M."/>
            <person name="Sun S."/>
            <person name="Cuomo C.A."/>
            <person name="Heitman J."/>
        </authorList>
    </citation>
    <scope>NUCLEOTIDE SEQUENCE [LARGE SCALE GENOMIC DNA]</scope>
    <source>
        <strain evidence="2">CBS 11374</strain>
    </source>
</reference>
<evidence type="ECO:0000313" key="2">
    <source>
        <dbReference type="EMBL" id="WRT69001.1"/>
    </source>
</evidence>
<proteinExistence type="inferred from homology"/>
<dbReference type="InterPro" id="IPR040608">
    <property type="entry name" value="Snf8/Vps36"/>
</dbReference>
<dbReference type="Pfam" id="PF04157">
    <property type="entry name" value="EAP30"/>
    <property type="match status" value="1"/>
</dbReference>
<dbReference type="GeneID" id="87958113"/>
<dbReference type="InterPro" id="IPR036388">
    <property type="entry name" value="WH-like_DNA-bd_sf"/>
</dbReference>